<protein>
    <submittedName>
        <fullName evidence="5">Uncharacterized protein</fullName>
    </submittedName>
</protein>
<comment type="similarity">
    <text evidence="2">Belongs to the NPR1-interactor family.</text>
</comment>
<sequence length="95" mass="10342">MMAGVDKSKEEEKKAAKEEKKAAGVWNPTFRPEDFMEDADQSKAPNATPAVAGPSSKTEDARSGKEEDKGDGLDLNLSFLDDDYMITLDDETPMG</sequence>
<accession>A0A5J5B1X5</accession>
<dbReference type="Pfam" id="PF15699">
    <property type="entry name" value="NPR1_interact"/>
    <property type="match status" value="1"/>
</dbReference>
<gene>
    <name evidence="5" type="ORF">F0562_029187</name>
</gene>
<feature type="region of interest" description="Disordered" evidence="4">
    <location>
        <begin position="1"/>
        <end position="76"/>
    </location>
</feature>
<feature type="compositionally biased region" description="Basic and acidic residues" evidence="4">
    <location>
        <begin position="57"/>
        <end position="72"/>
    </location>
</feature>
<evidence type="ECO:0000256" key="1">
    <source>
        <dbReference type="ARBA" id="ARBA00004123"/>
    </source>
</evidence>
<dbReference type="Proteomes" id="UP000325577">
    <property type="component" value="Linkage Group LG16"/>
</dbReference>
<dbReference type="OrthoDB" id="1304316at2759"/>
<comment type="subcellular location">
    <subcellularLocation>
        <location evidence="1">Nucleus</location>
    </subcellularLocation>
</comment>
<reference evidence="5 6" key="1">
    <citation type="submission" date="2019-09" db="EMBL/GenBank/DDBJ databases">
        <title>A chromosome-level genome assembly of the Chinese tupelo Nyssa sinensis.</title>
        <authorList>
            <person name="Yang X."/>
            <person name="Kang M."/>
            <person name="Yang Y."/>
            <person name="Xiong H."/>
            <person name="Wang M."/>
            <person name="Zhang Z."/>
            <person name="Wang Z."/>
            <person name="Wu H."/>
            <person name="Ma T."/>
            <person name="Liu J."/>
            <person name="Xi Z."/>
        </authorList>
    </citation>
    <scope>NUCLEOTIDE SEQUENCE [LARGE SCALE GENOMIC DNA]</scope>
    <source>
        <strain evidence="5">J267</strain>
        <tissue evidence="5">Leaf</tissue>
    </source>
</reference>
<evidence type="ECO:0000256" key="4">
    <source>
        <dbReference type="SAM" id="MobiDB-lite"/>
    </source>
</evidence>
<feature type="compositionally biased region" description="Basic and acidic residues" evidence="4">
    <location>
        <begin position="1"/>
        <end position="22"/>
    </location>
</feature>
<dbReference type="GO" id="GO:0010112">
    <property type="term" value="P:regulation of systemic acquired resistance"/>
    <property type="evidence" value="ECO:0007669"/>
    <property type="project" value="InterPro"/>
</dbReference>
<evidence type="ECO:0000256" key="2">
    <source>
        <dbReference type="ARBA" id="ARBA00009937"/>
    </source>
</evidence>
<dbReference type="EMBL" id="CM018039">
    <property type="protein sequence ID" value="KAA8536709.1"/>
    <property type="molecule type" value="Genomic_DNA"/>
</dbReference>
<name>A0A5J5B1X5_9ASTE</name>
<keyword evidence="6" id="KW-1185">Reference proteome</keyword>
<dbReference type="GO" id="GO:0005634">
    <property type="term" value="C:nucleus"/>
    <property type="evidence" value="ECO:0007669"/>
    <property type="project" value="UniProtKB-SubCell"/>
</dbReference>
<dbReference type="AlphaFoldDB" id="A0A5J5B1X5"/>
<dbReference type="InterPro" id="IPR031425">
    <property type="entry name" value="NPR1/NH1-interacting"/>
</dbReference>
<evidence type="ECO:0000256" key="3">
    <source>
        <dbReference type="ARBA" id="ARBA00023242"/>
    </source>
</evidence>
<keyword evidence="3" id="KW-0539">Nucleus</keyword>
<proteinExistence type="inferred from homology"/>
<dbReference type="PANTHER" id="PTHR33669">
    <property type="entry name" value="PROTEIN NEGATIVE REGULATOR OF RESISTANCE"/>
    <property type="match status" value="1"/>
</dbReference>
<evidence type="ECO:0000313" key="6">
    <source>
        <dbReference type="Proteomes" id="UP000325577"/>
    </source>
</evidence>
<dbReference type="PANTHER" id="PTHR33669:SF26">
    <property type="entry name" value="PROTEIN NIM1-INTERACTING 3"/>
    <property type="match status" value="1"/>
</dbReference>
<evidence type="ECO:0000313" key="5">
    <source>
        <dbReference type="EMBL" id="KAA8536709.1"/>
    </source>
</evidence>
<organism evidence="5 6">
    <name type="scientific">Nyssa sinensis</name>
    <dbReference type="NCBI Taxonomy" id="561372"/>
    <lineage>
        <taxon>Eukaryota</taxon>
        <taxon>Viridiplantae</taxon>
        <taxon>Streptophyta</taxon>
        <taxon>Embryophyta</taxon>
        <taxon>Tracheophyta</taxon>
        <taxon>Spermatophyta</taxon>
        <taxon>Magnoliopsida</taxon>
        <taxon>eudicotyledons</taxon>
        <taxon>Gunneridae</taxon>
        <taxon>Pentapetalae</taxon>
        <taxon>asterids</taxon>
        <taxon>Cornales</taxon>
        <taxon>Nyssaceae</taxon>
        <taxon>Nyssa</taxon>
    </lineage>
</organism>